<evidence type="ECO:0000313" key="2">
    <source>
        <dbReference type="EMBL" id="VDN38648.1"/>
    </source>
</evidence>
<feature type="region of interest" description="Disordered" evidence="1">
    <location>
        <begin position="1"/>
        <end position="23"/>
    </location>
</feature>
<protein>
    <submittedName>
        <fullName evidence="2">Uncharacterized protein</fullName>
    </submittedName>
</protein>
<keyword evidence="3" id="KW-1185">Reference proteome</keyword>
<reference evidence="2 3" key="1">
    <citation type="submission" date="2018-11" db="EMBL/GenBank/DDBJ databases">
        <authorList>
            <consortium name="Pathogen Informatics"/>
        </authorList>
    </citation>
    <scope>NUCLEOTIDE SEQUENCE [LARGE SCALE GENOMIC DNA]</scope>
</reference>
<dbReference type="EMBL" id="UYRU01093603">
    <property type="protein sequence ID" value="VDN38648.1"/>
    <property type="molecule type" value="Genomic_DNA"/>
</dbReference>
<proteinExistence type="predicted"/>
<organism evidence="2 3">
    <name type="scientific">Dibothriocephalus latus</name>
    <name type="common">Fish tapeworm</name>
    <name type="synonym">Diphyllobothrium latum</name>
    <dbReference type="NCBI Taxonomy" id="60516"/>
    <lineage>
        <taxon>Eukaryota</taxon>
        <taxon>Metazoa</taxon>
        <taxon>Spiralia</taxon>
        <taxon>Lophotrochozoa</taxon>
        <taxon>Platyhelminthes</taxon>
        <taxon>Cestoda</taxon>
        <taxon>Eucestoda</taxon>
        <taxon>Diphyllobothriidea</taxon>
        <taxon>Diphyllobothriidae</taxon>
        <taxon>Dibothriocephalus</taxon>
    </lineage>
</organism>
<gene>
    <name evidence="2" type="ORF">DILT_LOCUS17655</name>
</gene>
<dbReference type="Proteomes" id="UP000281553">
    <property type="component" value="Unassembled WGS sequence"/>
</dbReference>
<evidence type="ECO:0000313" key="3">
    <source>
        <dbReference type="Proteomes" id="UP000281553"/>
    </source>
</evidence>
<evidence type="ECO:0000256" key="1">
    <source>
        <dbReference type="SAM" id="MobiDB-lite"/>
    </source>
</evidence>
<sequence length="49" mass="5878">MRHVANEKEAIMRRRHEDVAEEEKQISAKRWKDALAKPNLDYSDIFDHV</sequence>
<dbReference type="AlphaFoldDB" id="A0A3P7NS24"/>
<name>A0A3P7NS24_DIBLA</name>
<accession>A0A3P7NS24</accession>